<gene>
    <name evidence="4" type="ORF">Tci_460485</name>
</gene>
<dbReference type="PROSITE" id="PS50158">
    <property type="entry name" value="ZF_CCHC"/>
    <property type="match status" value="1"/>
</dbReference>
<evidence type="ECO:0000313" key="4">
    <source>
        <dbReference type="EMBL" id="GEY88511.1"/>
    </source>
</evidence>
<feature type="compositionally biased region" description="Basic and acidic residues" evidence="2">
    <location>
        <begin position="32"/>
        <end position="41"/>
    </location>
</feature>
<keyword evidence="1" id="KW-0862">Zinc</keyword>
<dbReference type="InterPro" id="IPR000477">
    <property type="entry name" value="RT_dom"/>
</dbReference>
<dbReference type="Gene3D" id="4.10.60.10">
    <property type="entry name" value="Zinc finger, CCHC-type"/>
    <property type="match status" value="1"/>
</dbReference>
<feature type="non-terminal residue" evidence="4">
    <location>
        <position position="859"/>
    </location>
</feature>
<dbReference type="InterPro" id="IPR036875">
    <property type="entry name" value="Znf_CCHC_sf"/>
</dbReference>
<evidence type="ECO:0000256" key="1">
    <source>
        <dbReference type="PROSITE-ProRule" id="PRU00047"/>
    </source>
</evidence>
<dbReference type="EMBL" id="BKCJ010219112">
    <property type="protein sequence ID" value="GEY88511.1"/>
    <property type="molecule type" value="Genomic_DNA"/>
</dbReference>
<dbReference type="AlphaFoldDB" id="A0A699I0A1"/>
<feature type="compositionally biased region" description="Basic and acidic residues" evidence="2">
    <location>
        <begin position="1"/>
        <end position="17"/>
    </location>
</feature>
<proteinExistence type="predicted"/>
<dbReference type="InterPro" id="IPR053134">
    <property type="entry name" value="RNA-dir_DNA_polymerase"/>
</dbReference>
<dbReference type="PANTHER" id="PTHR24559">
    <property type="entry name" value="TRANSPOSON TY3-I GAG-POL POLYPROTEIN"/>
    <property type="match status" value="1"/>
</dbReference>
<reference evidence="4" key="1">
    <citation type="journal article" date="2019" name="Sci. Rep.">
        <title>Draft genome of Tanacetum cinerariifolium, the natural source of mosquito coil.</title>
        <authorList>
            <person name="Yamashiro T."/>
            <person name="Shiraishi A."/>
            <person name="Satake H."/>
            <person name="Nakayama K."/>
        </authorList>
    </citation>
    <scope>NUCLEOTIDE SEQUENCE</scope>
</reference>
<name>A0A699I0A1_TANCI</name>
<dbReference type="Pfam" id="PF03732">
    <property type="entry name" value="Retrotrans_gag"/>
    <property type="match status" value="1"/>
</dbReference>
<feature type="region of interest" description="Disordered" evidence="2">
    <location>
        <begin position="1"/>
        <end position="66"/>
    </location>
</feature>
<accession>A0A699I0A1</accession>
<dbReference type="InterPro" id="IPR043502">
    <property type="entry name" value="DNA/RNA_pol_sf"/>
</dbReference>
<dbReference type="InterPro" id="IPR005162">
    <property type="entry name" value="Retrotrans_gag_dom"/>
</dbReference>
<dbReference type="SUPFAM" id="SSF56672">
    <property type="entry name" value="DNA/RNA polymerases"/>
    <property type="match status" value="1"/>
</dbReference>
<comment type="caution">
    <text evidence="4">The sequence shown here is derived from an EMBL/GenBank/DDBJ whole genome shotgun (WGS) entry which is preliminary data.</text>
</comment>
<dbReference type="SMART" id="SM00343">
    <property type="entry name" value="ZnF_C2HC"/>
    <property type="match status" value="2"/>
</dbReference>
<evidence type="ECO:0000256" key="2">
    <source>
        <dbReference type="SAM" id="MobiDB-lite"/>
    </source>
</evidence>
<feature type="domain" description="CCHC-type" evidence="3">
    <location>
        <begin position="541"/>
        <end position="554"/>
    </location>
</feature>
<dbReference type="PANTHER" id="PTHR24559:SF427">
    <property type="entry name" value="RNA-DIRECTED DNA POLYMERASE"/>
    <property type="match status" value="1"/>
</dbReference>
<dbReference type="SUPFAM" id="SSF57756">
    <property type="entry name" value="Retrovirus zinc finger-like domains"/>
    <property type="match status" value="1"/>
</dbReference>
<sequence length="859" mass="98612">MMKETMAWRRGPEKDEFKEEEDPQEEEDDMEVDIKEDKNEPELTYPYEEMDPLNPPSPASKSEPEDAIEVENPIEHEDETVPASVHEVGESYTDPFLHEESDGLLPGLMRRDINSLFGQMTSLSRRLCGLEMAHALFEKKGKAKDEFYGKLILNLGNEVRSSVEQGTDVMKKLVEKLGNVEDKVECKKLKKELEEERFSNTFLCMQNERFERDLYWTRVRAHEFYQEMIRRGFVFEERLNEAINVLIEDEKSPSSELIMPPKSAPLSQDAIHRMIKDNVDAAIAAERARKTNVRNEASGSGPVRGAVELLRWFGKTESVFRISKCAEGKKVRFAAATLQGPALTWWNAKVATRGLETVNQMPWIEMKHLMTVEFCSIEEIQRMEHELWNLKPERVKVDAYIRGLTDNIKGEVTSSRPANLNEVVRMAHKMMDQKVQARDERILDGKKQKWESFQNGNISGKGNQKDNSHQTLQNNQWQGNARAMVTAPTDGRLPLCERCFTHHVGQYTIKYYKCGKVGHKSRYCKEKNVATGANALPIPTCYDCGKQGHTKNRCLKKLKQEEVREVRGRAYAIKDAEPKGPNVVTGASYEVELADGRVVSTNTVLKGCTLNLVNHVFKIDLMPIELGTFDVIIVEIDKGVSRLKVISCIKARKYVERGCHLFLAHVKENNTKEKRLEDVPVIRDFPEVFLEELLGLPPPRQRLHIKEEDILITASRTRYGQFEFQVMPFGLTNAPAVFMDLMNRVCKPYLDKFVIVFIDDILVYSKDKEEHEKHLKIILELLKKERFGAHADPAKVEAIKSWAAPTTPTEVRQFLGLAGYYRRLHDVTDYYHFAISTFLVKIVIRSSAFILEYLLQLPI</sequence>
<keyword evidence="1" id="KW-0863">Zinc-finger</keyword>
<evidence type="ECO:0000259" key="3">
    <source>
        <dbReference type="PROSITE" id="PS50158"/>
    </source>
</evidence>
<dbReference type="GO" id="GO:0008270">
    <property type="term" value="F:zinc ion binding"/>
    <property type="evidence" value="ECO:0007669"/>
    <property type="project" value="UniProtKB-KW"/>
</dbReference>
<dbReference type="GO" id="GO:0003676">
    <property type="term" value="F:nucleic acid binding"/>
    <property type="evidence" value="ECO:0007669"/>
    <property type="project" value="InterPro"/>
</dbReference>
<protein>
    <recommendedName>
        <fullName evidence="3">CCHC-type domain-containing protein</fullName>
    </recommendedName>
</protein>
<organism evidence="4">
    <name type="scientific">Tanacetum cinerariifolium</name>
    <name type="common">Dalmatian daisy</name>
    <name type="synonym">Chrysanthemum cinerariifolium</name>
    <dbReference type="NCBI Taxonomy" id="118510"/>
    <lineage>
        <taxon>Eukaryota</taxon>
        <taxon>Viridiplantae</taxon>
        <taxon>Streptophyta</taxon>
        <taxon>Embryophyta</taxon>
        <taxon>Tracheophyta</taxon>
        <taxon>Spermatophyta</taxon>
        <taxon>Magnoliopsida</taxon>
        <taxon>eudicotyledons</taxon>
        <taxon>Gunneridae</taxon>
        <taxon>Pentapetalae</taxon>
        <taxon>asterids</taxon>
        <taxon>campanulids</taxon>
        <taxon>Asterales</taxon>
        <taxon>Asteraceae</taxon>
        <taxon>Asteroideae</taxon>
        <taxon>Anthemideae</taxon>
        <taxon>Anthemidinae</taxon>
        <taxon>Tanacetum</taxon>
    </lineage>
</organism>
<dbReference type="InterPro" id="IPR043128">
    <property type="entry name" value="Rev_trsase/Diguanyl_cyclase"/>
</dbReference>
<dbReference type="InterPro" id="IPR001878">
    <property type="entry name" value="Znf_CCHC"/>
</dbReference>
<dbReference type="Gene3D" id="3.30.70.270">
    <property type="match status" value="2"/>
</dbReference>
<dbReference type="CDD" id="cd01647">
    <property type="entry name" value="RT_LTR"/>
    <property type="match status" value="1"/>
</dbReference>
<dbReference type="Pfam" id="PF00078">
    <property type="entry name" value="RVT_1"/>
    <property type="match status" value="1"/>
</dbReference>
<feature type="compositionally biased region" description="Acidic residues" evidence="2">
    <location>
        <begin position="18"/>
        <end position="31"/>
    </location>
</feature>
<keyword evidence="1" id="KW-0479">Metal-binding</keyword>